<reference evidence="2 3" key="1">
    <citation type="submission" date="2019-03" db="EMBL/GenBank/DDBJ databases">
        <title>First draft genome of Liparis tanakae, snailfish: a comprehensive survey of snailfish specific genes.</title>
        <authorList>
            <person name="Kim W."/>
            <person name="Song I."/>
            <person name="Jeong J.-H."/>
            <person name="Kim D."/>
            <person name="Kim S."/>
            <person name="Ryu S."/>
            <person name="Song J.Y."/>
            <person name="Lee S.K."/>
        </authorList>
    </citation>
    <scope>NUCLEOTIDE SEQUENCE [LARGE SCALE GENOMIC DNA]</scope>
    <source>
        <tissue evidence="2">Muscle</tissue>
    </source>
</reference>
<feature type="transmembrane region" description="Helical" evidence="1">
    <location>
        <begin position="63"/>
        <end position="81"/>
    </location>
</feature>
<dbReference type="EMBL" id="SRLO01000561">
    <property type="protein sequence ID" value="TNN52053.1"/>
    <property type="molecule type" value="Genomic_DNA"/>
</dbReference>
<accession>A0A4Z2GGN7</accession>
<keyword evidence="1" id="KW-0472">Membrane</keyword>
<dbReference type="Proteomes" id="UP000314294">
    <property type="component" value="Unassembled WGS sequence"/>
</dbReference>
<evidence type="ECO:0000313" key="3">
    <source>
        <dbReference type="Proteomes" id="UP000314294"/>
    </source>
</evidence>
<keyword evidence="1" id="KW-1133">Transmembrane helix</keyword>
<dbReference type="AlphaFoldDB" id="A0A4Z2GGN7"/>
<gene>
    <name evidence="2" type="primary">Txk</name>
    <name evidence="2" type="ORF">EYF80_037768</name>
</gene>
<keyword evidence="1" id="KW-0812">Transmembrane</keyword>
<sequence>MDLRDLEDVQSSNMEALPVLLHSGCSVLMWEVFSEGRLPYENRSNVDVVDSTKKKVSKLVHNLPLILFRLILSLLSVYRAAQA</sequence>
<keyword evidence="2" id="KW-0808">Transferase</keyword>
<keyword evidence="2" id="KW-0418">Kinase</keyword>
<evidence type="ECO:0000256" key="1">
    <source>
        <dbReference type="SAM" id="Phobius"/>
    </source>
</evidence>
<evidence type="ECO:0000313" key="2">
    <source>
        <dbReference type="EMBL" id="TNN52053.1"/>
    </source>
</evidence>
<organism evidence="2 3">
    <name type="scientific">Liparis tanakae</name>
    <name type="common">Tanaka's snailfish</name>
    <dbReference type="NCBI Taxonomy" id="230148"/>
    <lineage>
        <taxon>Eukaryota</taxon>
        <taxon>Metazoa</taxon>
        <taxon>Chordata</taxon>
        <taxon>Craniata</taxon>
        <taxon>Vertebrata</taxon>
        <taxon>Euteleostomi</taxon>
        <taxon>Actinopterygii</taxon>
        <taxon>Neopterygii</taxon>
        <taxon>Teleostei</taxon>
        <taxon>Neoteleostei</taxon>
        <taxon>Acanthomorphata</taxon>
        <taxon>Eupercaria</taxon>
        <taxon>Perciformes</taxon>
        <taxon>Cottioidei</taxon>
        <taxon>Cottales</taxon>
        <taxon>Liparidae</taxon>
        <taxon>Liparis</taxon>
    </lineage>
</organism>
<comment type="caution">
    <text evidence="2">The sequence shown here is derived from an EMBL/GenBank/DDBJ whole genome shotgun (WGS) entry which is preliminary data.</text>
</comment>
<dbReference type="GO" id="GO:0016301">
    <property type="term" value="F:kinase activity"/>
    <property type="evidence" value="ECO:0007669"/>
    <property type="project" value="UniProtKB-KW"/>
</dbReference>
<protein>
    <submittedName>
        <fullName evidence="2">Tyrosine-protein kinase TXK</fullName>
    </submittedName>
</protein>
<name>A0A4Z2GGN7_9TELE</name>
<keyword evidence="3" id="KW-1185">Reference proteome</keyword>
<proteinExistence type="predicted"/>